<keyword evidence="2 4" id="KW-0227">DNA damage</keyword>
<dbReference type="OrthoDB" id="9763467at2"/>
<dbReference type="InterPro" id="IPR014762">
    <property type="entry name" value="DNA_mismatch_repair_CS"/>
</dbReference>
<dbReference type="InterPro" id="IPR036890">
    <property type="entry name" value="HATPase_C_sf"/>
</dbReference>
<reference evidence="8 9" key="1">
    <citation type="submission" date="2018-11" db="EMBL/GenBank/DDBJ databases">
        <title>Genome sequencing of Paenibacillus lentus DSM25539(T).</title>
        <authorList>
            <person name="Kook J.-K."/>
            <person name="Park S.-N."/>
            <person name="Lim Y.K."/>
        </authorList>
    </citation>
    <scope>NUCLEOTIDE SEQUENCE [LARGE SCALE GENOMIC DNA]</scope>
    <source>
        <strain evidence="8 9">DSM 25539</strain>
    </source>
</reference>
<evidence type="ECO:0000256" key="1">
    <source>
        <dbReference type="ARBA" id="ARBA00006082"/>
    </source>
</evidence>
<dbReference type="KEGG" id="plen:EIM92_15295"/>
<name>A0A3Q8SEW7_9BACL</name>
<dbReference type="InterPro" id="IPR013507">
    <property type="entry name" value="DNA_mismatch_S5_2-like"/>
</dbReference>
<dbReference type="SUPFAM" id="SSF118116">
    <property type="entry name" value="DNA mismatch repair protein MutL"/>
    <property type="match status" value="1"/>
</dbReference>
<keyword evidence="8" id="KW-0540">Nuclease</keyword>
<dbReference type="SUPFAM" id="SSF55874">
    <property type="entry name" value="ATPase domain of HSP90 chaperone/DNA topoisomerase II/histidine kinase"/>
    <property type="match status" value="1"/>
</dbReference>
<feature type="compositionally biased region" description="Low complexity" evidence="5">
    <location>
        <begin position="374"/>
        <end position="394"/>
    </location>
</feature>
<evidence type="ECO:0000313" key="9">
    <source>
        <dbReference type="Proteomes" id="UP000273145"/>
    </source>
</evidence>
<dbReference type="Pfam" id="PF08676">
    <property type="entry name" value="MutL_C"/>
    <property type="match status" value="1"/>
</dbReference>
<accession>A0A3Q8SEW7</accession>
<dbReference type="GO" id="GO:0004519">
    <property type="term" value="F:endonuclease activity"/>
    <property type="evidence" value="ECO:0007669"/>
    <property type="project" value="UniProtKB-KW"/>
</dbReference>
<feature type="domain" description="DNA mismatch repair protein S5" evidence="7">
    <location>
        <begin position="209"/>
        <end position="327"/>
    </location>
</feature>
<protein>
    <recommendedName>
        <fullName evidence="4">DNA mismatch repair protein MutL</fullName>
    </recommendedName>
</protein>
<dbReference type="InterPro" id="IPR002099">
    <property type="entry name" value="MutL/Mlh/PMS"/>
</dbReference>
<evidence type="ECO:0000256" key="2">
    <source>
        <dbReference type="ARBA" id="ARBA00022763"/>
    </source>
</evidence>
<dbReference type="SUPFAM" id="SSF54211">
    <property type="entry name" value="Ribosomal protein S5 domain 2-like"/>
    <property type="match status" value="1"/>
</dbReference>
<feature type="compositionally biased region" description="Low complexity" evidence="5">
    <location>
        <begin position="482"/>
        <end position="491"/>
    </location>
</feature>
<dbReference type="Gene3D" id="3.30.230.10">
    <property type="match status" value="1"/>
</dbReference>
<dbReference type="NCBIfam" id="TIGR00585">
    <property type="entry name" value="mutl"/>
    <property type="match status" value="1"/>
</dbReference>
<evidence type="ECO:0000259" key="7">
    <source>
        <dbReference type="SMART" id="SM01340"/>
    </source>
</evidence>
<dbReference type="Pfam" id="PF13589">
    <property type="entry name" value="HATPase_c_3"/>
    <property type="match status" value="1"/>
</dbReference>
<keyword evidence="3 4" id="KW-0234">DNA repair</keyword>
<dbReference type="GO" id="GO:0140664">
    <property type="term" value="F:ATP-dependent DNA damage sensor activity"/>
    <property type="evidence" value="ECO:0007669"/>
    <property type="project" value="InterPro"/>
</dbReference>
<dbReference type="InterPro" id="IPR037198">
    <property type="entry name" value="MutL_C_sf"/>
</dbReference>
<dbReference type="GO" id="GO:0032300">
    <property type="term" value="C:mismatch repair complex"/>
    <property type="evidence" value="ECO:0007669"/>
    <property type="project" value="InterPro"/>
</dbReference>
<keyword evidence="9" id="KW-1185">Reference proteome</keyword>
<dbReference type="GO" id="GO:0030983">
    <property type="term" value="F:mismatched DNA binding"/>
    <property type="evidence" value="ECO:0007669"/>
    <property type="project" value="InterPro"/>
</dbReference>
<keyword evidence="8" id="KW-0255">Endonuclease</keyword>
<dbReference type="AlphaFoldDB" id="A0A3Q8SEW7"/>
<evidence type="ECO:0000259" key="6">
    <source>
        <dbReference type="SMART" id="SM00853"/>
    </source>
</evidence>
<dbReference type="InterPro" id="IPR020667">
    <property type="entry name" value="DNA_mismatch_repair_MutL"/>
</dbReference>
<dbReference type="CDD" id="cd16926">
    <property type="entry name" value="HATPase_MutL-MLH-PMS-like"/>
    <property type="match status" value="1"/>
</dbReference>
<dbReference type="InterPro" id="IPR014790">
    <property type="entry name" value="MutL_C"/>
</dbReference>
<proteinExistence type="inferred from homology"/>
<dbReference type="FunFam" id="3.30.565.10:FF:000003">
    <property type="entry name" value="DNA mismatch repair endonuclease MutL"/>
    <property type="match status" value="1"/>
</dbReference>
<dbReference type="GO" id="GO:0005524">
    <property type="term" value="F:ATP binding"/>
    <property type="evidence" value="ECO:0007669"/>
    <property type="project" value="InterPro"/>
</dbReference>
<dbReference type="InterPro" id="IPR042120">
    <property type="entry name" value="MutL_C_dimsub"/>
</dbReference>
<evidence type="ECO:0000256" key="4">
    <source>
        <dbReference type="HAMAP-Rule" id="MF_00149"/>
    </source>
</evidence>
<feature type="region of interest" description="Disordered" evidence="5">
    <location>
        <begin position="364"/>
        <end position="425"/>
    </location>
</feature>
<evidence type="ECO:0000313" key="8">
    <source>
        <dbReference type="EMBL" id="AZK49069.1"/>
    </source>
</evidence>
<gene>
    <name evidence="4 8" type="primary">mutL</name>
    <name evidence="8" type="ORF">EIM92_15295</name>
</gene>
<dbReference type="GO" id="GO:0016887">
    <property type="term" value="F:ATP hydrolysis activity"/>
    <property type="evidence" value="ECO:0007669"/>
    <property type="project" value="InterPro"/>
</dbReference>
<dbReference type="InterPro" id="IPR014721">
    <property type="entry name" value="Ribsml_uS5_D2-typ_fold_subgr"/>
</dbReference>
<dbReference type="Proteomes" id="UP000273145">
    <property type="component" value="Chromosome"/>
</dbReference>
<feature type="region of interest" description="Disordered" evidence="5">
    <location>
        <begin position="441"/>
        <end position="491"/>
    </location>
</feature>
<dbReference type="PROSITE" id="PS00058">
    <property type="entry name" value="DNA_MISMATCH_REPAIR_1"/>
    <property type="match status" value="1"/>
</dbReference>
<dbReference type="SMART" id="SM00853">
    <property type="entry name" value="MutL_C"/>
    <property type="match status" value="1"/>
</dbReference>
<dbReference type="PANTHER" id="PTHR10073">
    <property type="entry name" value="DNA MISMATCH REPAIR PROTEIN MLH, PMS, MUTL"/>
    <property type="match status" value="1"/>
</dbReference>
<dbReference type="Gene3D" id="3.30.1540.20">
    <property type="entry name" value="MutL, C-terminal domain, dimerisation subdomain"/>
    <property type="match status" value="1"/>
</dbReference>
<keyword evidence="8" id="KW-0378">Hydrolase</keyword>
<organism evidence="8 9">
    <name type="scientific">Paenibacillus lentus</name>
    <dbReference type="NCBI Taxonomy" id="1338368"/>
    <lineage>
        <taxon>Bacteria</taxon>
        <taxon>Bacillati</taxon>
        <taxon>Bacillota</taxon>
        <taxon>Bacilli</taxon>
        <taxon>Bacillales</taxon>
        <taxon>Paenibacillaceae</taxon>
        <taxon>Paenibacillus</taxon>
    </lineage>
</organism>
<dbReference type="InterPro" id="IPR038973">
    <property type="entry name" value="MutL/Mlh/Pms-like"/>
</dbReference>
<evidence type="ECO:0000256" key="3">
    <source>
        <dbReference type="ARBA" id="ARBA00023204"/>
    </source>
</evidence>
<dbReference type="EMBL" id="CP034248">
    <property type="protein sequence ID" value="AZK49069.1"/>
    <property type="molecule type" value="Genomic_DNA"/>
</dbReference>
<dbReference type="InterPro" id="IPR020568">
    <property type="entry name" value="Ribosomal_Su5_D2-typ_SF"/>
</dbReference>
<dbReference type="Gene3D" id="3.30.565.10">
    <property type="entry name" value="Histidine kinase-like ATPase, C-terminal domain"/>
    <property type="match status" value="1"/>
</dbReference>
<dbReference type="PANTHER" id="PTHR10073:SF12">
    <property type="entry name" value="DNA MISMATCH REPAIR PROTEIN MLH1"/>
    <property type="match status" value="1"/>
</dbReference>
<comment type="function">
    <text evidence="4">This protein is involved in the repair of mismatches in DNA. It is required for dam-dependent methyl-directed DNA mismatch repair. May act as a 'molecular matchmaker', a protein that promotes the formation of a stable complex between two or more DNA-binding proteins in an ATP-dependent manner without itself being part of a final effector complex.</text>
</comment>
<evidence type="ECO:0000256" key="5">
    <source>
        <dbReference type="SAM" id="MobiDB-lite"/>
    </source>
</evidence>
<dbReference type="Gene3D" id="3.30.1370.100">
    <property type="entry name" value="MutL, C-terminal domain, regulatory subdomain"/>
    <property type="match status" value="1"/>
</dbReference>
<feature type="domain" description="MutL C-terminal dimerisation" evidence="6">
    <location>
        <begin position="520"/>
        <end position="662"/>
    </location>
</feature>
<dbReference type="HAMAP" id="MF_00149">
    <property type="entry name" value="DNA_mis_repair"/>
    <property type="match status" value="1"/>
</dbReference>
<comment type="similarity">
    <text evidence="1 4">Belongs to the DNA mismatch repair MutL/HexB family.</text>
</comment>
<dbReference type="RefSeq" id="WP_125085211.1">
    <property type="nucleotide sequence ID" value="NZ_CP034248.1"/>
</dbReference>
<dbReference type="GO" id="GO:0006298">
    <property type="term" value="P:mismatch repair"/>
    <property type="evidence" value="ECO:0007669"/>
    <property type="project" value="UniProtKB-UniRule"/>
</dbReference>
<dbReference type="SMART" id="SM01340">
    <property type="entry name" value="DNA_mis_repair"/>
    <property type="match status" value="1"/>
</dbReference>
<dbReference type="Pfam" id="PF01119">
    <property type="entry name" value="DNA_mis_repair"/>
    <property type="match status" value="1"/>
</dbReference>
<sequence length="706" mass="75932">MAQIVVLDEHIANQIAAGEVVERPSSVVKELVENAVDAGARKIEVQVEEGGLQLIRVTDNGSGIEPDDCETAFFRHATSKLQTGRDLFQIRSLGFRGEALPSIAAVAKVQLLTSSDDSGLGRVIVMEGGSLKQSEEAAAPKGTDITIKELFYNTPARLKYMKTIQTELGHISDVMYRQALAHPEIAITLRHNGNTLLQTQGNGDLLQVIASIYGINASRAMVPISAESLDYKISGYIGRPDLTRSNRSGMSTIVNGRYIRNHGLYQAILRAYHTLLPINRYPLAVLQLEMHPSLVDVNVHPSKLEVRFSKEPELNSFVEESIRQLLQGQVLIPQVVKQTIGKGANRSVIQEQFHFPAAHAGAGAANLGLPPQDAAAGHRPAPGPAGAEPAPDLGAARREGSGGGGGGIDRHDRPAGGAERPGSAYILGRPETAAGSAALHEAAPPYGGGASASPGRDSGPGSTAAARQMPQPPGRPAGRGGAAASYGSSYAPAQGGRMPEALYGSPEAAPELPAFPELTLIGQHHGTYLIAQNEEGLYLIDQHAAHERVNYEYYYEKFGQPADASQELLIPITLEFTSAESEKLKERLNWFESAGVILEHFGGGTFRVVSHPYWFPSGEEAAIIEEMAEWVLQERQIDLAKLREKSSILVSCKASIKANQKLTPEEASTLIQRLAACKQPYTCPHGRPIVVSFSTYDLEKLFKRVM</sequence>
<dbReference type="CDD" id="cd00782">
    <property type="entry name" value="MutL_Trans"/>
    <property type="match status" value="1"/>
</dbReference>
<dbReference type="InterPro" id="IPR042121">
    <property type="entry name" value="MutL_C_regsub"/>
</dbReference>